<feature type="compositionally biased region" description="Polar residues" evidence="7">
    <location>
        <begin position="50"/>
        <end position="74"/>
    </location>
</feature>
<evidence type="ECO:0000256" key="6">
    <source>
        <dbReference type="ARBA" id="ARBA00023136"/>
    </source>
</evidence>
<dbReference type="PANTHER" id="PTHR13254">
    <property type="entry name" value="GOLGI AUTOANTIGEN, GOLGIN SUBFAMILY A, 7"/>
    <property type="match status" value="1"/>
</dbReference>
<dbReference type="Pfam" id="PF10256">
    <property type="entry name" value="Erf4"/>
    <property type="match status" value="1"/>
</dbReference>
<evidence type="ECO:0000256" key="4">
    <source>
        <dbReference type="ARBA" id="ARBA00018463"/>
    </source>
</evidence>
<sequence length="218" mass="24613">MSIAESSENWSFENLTQSTDSGYPLLSNSENWDAQTFYPTRLGSLGGPSNARQQNTSGNDRHATTSNSGYTSDPSAYKSYDLPRNADSVPRNTHEASQWQRIRVERDYSTGIDRQFEVKVPEQMVGKIDEQRLKKFVRRVNALLAEADGATLRNVIEGCLAFATLYISTLVIKPHSRRIIDRISALVEKENESLFRPAGFLAIDPKQTAYIFIEFVRL</sequence>
<comment type="subunit">
    <text evidence="3">Interacts with ERF2.</text>
</comment>
<evidence type="ECO:0000256" key="5">
    <source>
        <dbReference type="ARBA" id="ARBA00022824"/>
    </source>
</evidence>
<dbReference type="OrthoDB" id="2190159at2759"/>
<dbReference type="InterPro" id="IPR019383">
    <property type="entry name" value="Golgin_A_7/ERF4"/>
</dbReference>
<accession>A0A9W8HG40</accession>
<keyword evidence="5" id="KW-0256">Endoplasmic reticulum</keyword>
<dbReference type="GO" id="GO:0005789">
    <property type="term" value="C:endoplasmic reticulum membrane"/>
    <property type="evidence" value="ECO:0007669"/>
    <property type="project" value="UniProtKB-SubCell"/>
</dbReference>
<evidence type="ECO:0000256" key="7">
    <source>
        <dbReference type="SAM" id="MobiDB-lite"/>
    </source>
</evidence>
<evidence type="ECO:0000256" key="3">
    <source>
        <dbReference type="ARBA" id="ARBA00011396"/>
    </source>
</evidence>
<dbReference type="PANTHER" id="PTHR13254:SF0">
    <property type="entry name" value="GOLGIN SUBFAMILY A MEMBER 7_ERF4 DOMAIN-CONTAINING PROTEIN"/>
    <property type="match status" value="1"/>
</dbReference>
<feature type="domain" description="Golgin subfamily A member 7/ERF4" evidence="8">
    <location>
        <begin position="102"/>
        <end position="214"/>
    </location>
</feature>
<protein>
    <recommendedName>
        <fullName evidence="4">Ras modification protein ERF4</fullName>
    </recommendedName>
</protein>
<keyword evidence="6" id="KW-0472">Membrane</keyword>
<evidence type="ECO:0000313" key="9">
    <source>
        <dbReference type="EMBL" id="KAJ2784396.1"/>
    </source>
</evidence>
<proteinExistence type="inferred from homology"/>
<feature type="region of interest" description="Disordered" evidence="7">
    <location>
        <begin position="38"/>
        <end position="97"/>
    </location>
</feature>
<comment type="subcellular location">
    <subcellularLocation>
        <location evidence="1">Endoplasmic reticulum membrane</location>
        <topology evidence="1">Peripheral membrane protein</topology>
    </subcellularLocation>
</comment>
<dbReference type="GO" id="GO:0002178">
    <property type="term" value="C:palmitoyltransferase complex"/>
    <property type="evidence" value="ECO:0007669"/>
    <property type="project" value="TreeGrafter"/>
</dbReference>
<comment type="similarity">
    <text evidence="2">Belongs to the ERF4 family.</text>
</comment>
<dbReference type="EMBL" id="JANBUM010000114">
    <property type="protein sequence ID" value="KAJ2784396.1"/>
    <property type="molecule type" value="Genomic_DNA"/>
</dbReference>
<dbReference type="AlphaFoldDB" id="A0A9W8HG40"/>
<dbReference type="InterPro" id="IPR051371">
    <property type="entry name" value="Ras_palmitoyltransferase"/>
</dbReference>
<dbReference type="Proteomes" id="UP001140172">
    <property type="component" value="Unassembled WGS sequence"/>
</dbReference>
<name>A0A9W8HG40_9FUNG</name>
<organism evidence="9 10">
    <name type="scientific">Coemansia interrupta</name>
    <dbReference type="NCBI Taxonomy" id="1126814"/>
    <lineage>
        <taxon>Eukaryota</taxon>
        <taxon>Fungi</taxon>
        <taxon>Fungi incertae sedis</taxon>
        <taxon>Zoopagomycota</taxon>
        <taxon>Kickxellomycotina</taxon>
        <taxon>Kickxellomycetes</taxon>
        <taxon>Kickxellales</taxon>
        <taxon>Kickxellaceae</taxon>
        <taxon>Coemansia</taxon>
    </lineage>
</organism>
<reference evidence="9" key="1">
    <citation type="submission" date="2022-07" db="EMBL/GenBank/DDBJ databases">
        <title>Phylogenomic reconstructions and comparative analyses of Kickxellomycotina fungi.</title>
        <authorList>
            <person name="Reynolds N.K."/>
            <person name="Stajich J.E."/>
            <person name="Barry K."/>
            <person name="Grigoriev I.V."/>
            <person name="Crous P."/>
            <person name="Smith M.E."/>
        </authorList>
    </citation>
    <scope>NUCLEOTIDE SEQUENCE</scope>
    <source>
        <strain evidence="9">BCRC 34489</strain>
    </source>
</reference>
<evidence type="ECO:0000259" key="8">
    <source>
        <dbReference type="Pfam" id="PF10256"/>
    </source>
</evidence>
<evidence type="ECO:0000256" key="1">
    <source>
        <dbReference type="ARBA" id="ARBA00004406"/>
    </source>
</evidence>
<evidence type="ECO:0000313" key="10">
    <source>
        <dbReference type="Proteomes" id="UP001140172"/>
    </source>
</evidence>
<comment type="caution">
    <text evidence="9">The sequence shown here is derived from an EMBL/GenBank/DDBJ whole genome shotgun (WGS) entry which is preliminary data.</text>
</comment>
<evidence type="ECO:0000256" key="2">
    <source>
        <dbReference type="ARBA" id="ARBA00007732"/>
    </source>
</evidence>
<dbReference type="GO" id="GO:0006612">
    <property type="term" value="P:protein targeting to membrane"/>
    <property type="evidence" value="ECO:0007669"/>
    <property type="project" value="TreeGrafter"/>
</dbReference>
<gene>
    <name evidence="9" type="primary">GOLGA7</name>
    <name evidence="9" type="ORF">GGI15_002262</name>
</gene>
<keyword evidence="10" id="KW-1185">Reference proteome</keyword>